<name>A0A4U6V6H4_SETVI</name>
<evidence type="ECO:0000256" key="1">
    <source>
        <dbReference type="SAM" id="MobiDB-lite"/>
    </source>
</evidence>
<keyword evidence="4" id="KW-1185">Reference proteome</keyword>
<evidence type="ECO:0000256" key="2">
    <source>
        <dbReference type="SAM" id="SignalP"/>
    </source>
</evidence>
<gene>
    <name evidence="3" type="ORF">SEVIR_3G075200v2</name>
</gene>
<evidence type="ECO:0000313" key="3">
    <source>
        <dbReference type="EMBL" id="TKW24821.1"/>
    </source>
</evidence>
<feature type="chain" id="PRO_5020962949" evidence="2">
    <location>
        <begin position="21"/>
        <end position="106"/>
    </location>
</feature>
<feature type="signal peptide" evidence="2">
    <location>
        <begin position="1"/>
        <end position="20"/>
    </location>
</feature>
<feature type="compositionally biased region" description="Basic and acidic residues" evidence="1">
    <location>
        <begin position="36"/>
        <end position="45"/>
    </location>
</feature>
<proteinExistence type="predicted"/>
<dbReference type="Proteomes" id="UP000298652">
    <property type="component" value="Chromosome 3"/>
</dbReference>
<accession>A0A4U6V6H4</accession>
<feature type="compositionally biased region" description="Pro residues" evidence="1">
    <location>
        <begin position="70"/>
        <end position="79"/>
    </location>
</feature>
<dbReference type="AlphaFoldDB" id="A0A4U6V6H4"/>
<dbReference type="EMBL" id="CM016554">
    <property type="protein sequence ID" value="TKW24821.1"/>
    <property type="molecule type" value="Genomic_DNA"/>
</dbReference>
<feature type="region of interest" description="Disordered" evidence="1">
    <location>
        <begin position="36"/>
        <end position="84"/>
    </location>
</feature>
<sequence>MASSHKIVIGLSVLLLLTSSSPSMLQAARMVPSDHARADQAHVEESVPSPIGSIATASPSQDLARDMAPPMMPPSPPSGKPEMPVAKRWGTIEVADGSVPSPGVGH</sequence>
<evidence type="ECO:0000313" key="4">
    <source>
        <dbReference type="Proteomes" id="UP000298652"/>
    </source>
</evidence>
<dbReference type="OMA" id="KRWGTIE"/>
<reference evidence="3" key="1">
    <citation type="submission" date="2019-03" db="EMBL/GenBank/DDBJ databases">
        <title>WGS assembly of Setaria viridis.</title>
        <authorList>
            <person name="Huang P."/>
            <person name="Jenkins J."/>
            <person name="Grimwood J."/>
            <person name="Barry K."/>
            <person name="Healey A."/>
            <person name="Mamidi S."/>
            <person name="Sreedasyam A."/>
            <person name="Shu S."/>
            <person name="Feldman M."/>
            <person name="Wu J."/>
            <person name="Yu Y."/>
            <person name="Chen C."/>
            <person name="Johnson J."/>
            <person name="Rokhsar D."/>
            <person name="Baxter I."/>
            <person name="Schmutz J."/>
            <person name="Brutnell T."/>
            <person name="Kellogg E."/>
        </authorList>
    </citation>
    <scope>NUCLEOTIDE SEQUENCE [LARGE SCALE GENOMIC DNA]</scope>
</reference>
<protein>
    <submittedName>
        <fullName evidence="3">Uncharacterized protein</fullName>
    </submittedName>
</protein>
<dbReference type="Gramene" id="TKW24821">
    <property type="protein sequence ID" value="TKW24821"/>
    <property type="gene ID" value="SEVIR_3G075200v2"/>
</dbReference>
<keyword evidence="2" id="KW-0732">Signal</keyword>
<organism evidence="3 4">
    <name type="scientific">Setaria viridis</name>
    <name type="common">Green bristlegrass</name>
    <name type="synonym">Setaria italica subsp. viridis</name>
    <dbReference type="NCBI Taxonomy" id="4556"/>
    <lineage>
        <taxon>Eukaryota</taxon>
        <taxon>Viridiplantae</taxon>
        <taxon>Streptophyta</taxon>
        <taxon>Embryophyta</taxon>
        <taxon>Tracheophyta</taxon>
        <taxon>Spermatophyta</taxon>
        <taxon>Magnoliopsida</taxon>
        <taxon>Liliopsida</taxon>
        <taxon>Poales</taxon>
        <taxon>Poaceae</taxon>
        <taxon>PACMAD clade</taxon>
        <taxon>Panicoideae</taxon>
        <taxon>Panicodae</taxon>
        <taxon>Paniceae</taxon>
        <taxon>Cenchrinae</taxon>
        <taxon>Setaria</taxon>
    </lineage>
</organism>